<evidence type="ECO:0000313" key="1">
    <source>
        <dbReference type="EMBL" id="KAH0223798.1"/>
    </source>
</evidence>
<dbReference type="Proteomes" id="UP000767238">
    <property type="component" value="Unassembled WGS sequence"/>
</dbReference>
<dbReference type="EMBL" id="JAHFYH010000023">
    <property type="protein sequence ID" value="KAH0223798.1"/>
    <property type="molecule type" value="Genomic_DNA"/>
</dbReference>
<evidence type="ECO:0000313" key="2">
    <source>
        <dbReference type="Proteomes" id="UP000767238"/>
    </source>
</evidence>
<organism evidence="1 2">
    <name type="scientific">Aureobasidium melanogenum</name>
    <name type="common">Aureobasidium pullulans var. melanogenum</name>
    <dbReference type="NCBI Taxonomy" id="46634"/>
    <lineage>
        <taxon>Eukaryota</taxon>
        <taxon>Fungi</taxon>
        <taxon>Dikarya</taxon>
        <taxon>Ascomycota</taxon>
        <taxon>Pezizomycotina</taxon>
        <taxon>Dothideomycetes</taxon>
        <taxon>Dothideomycetidae</taxon>
        <taxon>Dothideales</taxon>
        <taxon>Saccotheciaceae</taxon>
        <taxon>Aureobasidium</taxon>
    </lineage>
</organism>
<name>A0A9P8K9F6_AURME</name>
<reference evidence="1" key="1">
    <citation type="journal article" date="2021" name="J Fungi (Basel)">
        <title>Virulence traits and population genomics of the black yeast Aureobasidium melanogenum.</title>
        <authorList>
            <person name="Cernosa A."/>
            <person name="Sun X."/>
            <person name="Gostincar C."/>
            <person name="Fang C."/>
            <person name="Gunde-Cimerman N."/>
            <person name="Song Z."/>
        </authorList>
    </citation>
    <scope>NUCLEOTIDE SEQUENCE</scope>
    <source>
        <strain evidence="1">EXF-8016</strain>
    </source>
</reference>
<dbReference type="OrthoDB" id="3823100at2759"/>
<reference evidence="1" key="2">
    <citation type="submission" date="2021-08" db="EMBL/GenBank/DDBJ databases">
        <authorList>
            <person name="Gostincar C."/>
            <person name="Sun X."/>
            <person name="Song Z."/>
            <person name="Gunde-Cimerman N."/>
        </authorList>
    </citation>
    <scope>NUCLEOTIDE SEQUENCE</scope>
    <source>
        <strain evidence="1">EXF-8016</strain>
    </source>
</reference>
<feature type="non-terminal residue" evidence="1">
    <location>
        <position position="170"/>
    </location>
</feature>
<comment type="caution">
    <text evidence="1">The sequence shown here is derived from an EMBL/GenBank/DDBJ whole genome shotgun (WGS) entry which is preliminary data.</text>
</comment>
<dbReference type="AlphaFoldDB" id="A0A9P8K9F6"/>
<sequence>MAVDAMDYNLDALLKCLAPSSETLEELQICMPKTSPELDDITHAEIFDLRSFTRLRTVEINMEFLFPPTSESEPSFTTLLPTSIDDLYLRRADKRFAKHLQVLAEEYKSLPNLKTVDVGVDNMPSIQAMDQAEVDWKLALNHCARTLKEGGIECNIPVEGTHFNLSYGLD</sequence>
<gene>
    <name evidence="1" type="ORF">KCV03_g4137</name>
</gene>
<accession>A0A9P8K9F6</accession>
<protein>
    <submittedName>
        <fullName evidence="1">Uncharacterized protein</fullName>
    </submittedName>
</protein>
<proteinExistence type="predicted"/>